<feature type="region of interest" description="Disordered" evidence="1">
    <location>
        <begin position="83"/>
        <end position="104"/>
    </location>
</feature>
<proteinExistence type="predicted"/>
<sequence length="104" mass="10960">MPRIFLFLVPVLVLGLLIAFFLKEKPLVSHNAPAEPVSLAQVPQARSPYAAGVPVCGTVQHPDGTVVPRAALTLIDVAGQQIGRGPAARTDGTRCPRPDQGRTS</sequence>
<dbReference type="EMBL" id="BJHX01000001">
    <property type="protein sequence ID" value="GDY61658.1"/>
    <property type="molecule type" value="Genomic_DNA"/>
</dbReference>
<gene>
    <name evidence="2" type="ORF">SAV14893_010510</name>
</gene>
<evidence type="ECO:0000313" key="2">
    <source>
        <dbReference type="EMBL" id="GDY61658.1"/>
    </source>
</evidence>
<accession>A0A4D4LTC5</accession>
<feature type="compositionally biased region" description="Basic and acidic residues" evidence="1">
    <location>
        <begin position="91"/>
        <end position="104"/>
    </location>
</feature>
<dbReference type="AlphaFoldDB" id="A0A4D4LTC5"/>
<evidence type="ECO:0000256" key="1">
    <source>
        <dbReference type="SAM" id="MobiDB-lite"/>
    </source>
</evidence>
<evidence type="ECO:0000313" key="3">
    <source>
        <dbReference type="Proteomes" id="UP000302139"/>
    </source>
</evidence>
<reference evidence="2 3" key="1">
    <citation type="submission" date="2019-04" db="EMBL/GenBank/DDBJ databases">
        <title>Draft genome sequences of Streptomyces avermitilis NBRC 14893.</title>
        <authorList>
            <person name="Komaki H."/>
            <person name="Tamura T."/>
            <person name="Hosoyama A."/>
        </authorList>
    </citation>
    <scope>NUCLEOTIDE SEQUENCE [LARGE SCALE GENOMIC DNA]</scope>
    <source>
        <strain evidence="2 3">NBRC 14893</strain>
    </source>
</reference>
<name>A0A4D4LTC5_STRAX</name>
<protein>
    <submittedName>
        <fullName evidence="2">Uncharacterized protein</fullName>
    </submittedName>
</protein>
<dbReference type="Proteomes" id="UP000302139">
    <property type="component" value="Unassembled WGS sequence"/>
</dbReference>
<comment type="caution">
    <text evidence="2">The sequence shown here is derived from an EMBL/GenBank/DDBJ whole genome shotgun (WGS) entry which is preliminary data.</text>
</comment>
<organism evidence="2 3">
    <name type="scientific">Streptomyces avermitilis</name>
    <dbReference type="NCBI Taxonomy" id="33903"/>
    <lineage>
        <taxon>Bacteria</taxon>
        <taxon>Bacillati</taxon>
        <taxon>Actinomycetota</taxon>
        <taxon>Actinomycetes</taxon>
        <taxon>Kitasatosporales</taxon>
        <taxon>Streptomycetaceae</taxon>
        <taxon>Streptomyces</taxon>
    </lineage>
</organism>